<dbReference type="EMBL" id="ANOH01000097">
    <property type="protein sequence ID" value="EMI57286.1"/>
    <property type="molecule type" value="Genomic_DNA"/>
</dbReference>
<organism evidence="2 3">
    <name type="scientific">Rhodopirellula sallentina SM41</name>
    <dbReference type="NCBI Taxonomy" id="1263870"/>
    <lineage>
        <taxon>Bacteria</taxon>
        <taxon>Pseudomonadati</taxon>
        <taxon>Planctomycetota</taxon>
        <taxon>Planctomycetia</taxon>
        <taxon>Pirellulales</taxon>
        <taxon>Pirellulaceae</taxon>
        <taxon>Rhodopirellula</taxon>
    </lineage>
</organism>
<evidence type="ECO:0000313" key="2">
    <source>
        <dbReference type="EMBL" id="EMI57286.1"/>
    </source>
</evidence>
<evidence type="ECO:0000313" key="3">
    <source>
        <dbReference type="Proteomes" id="UP000011885"/>
    </source>
</evidence>
<feature type="compositionally biased region" description="Polar residues" evidence="1">
    <location>
        <begin position="20"/>
        <end position="29"/>
    </location>
</feature>
<reference evidence="2 3" key="1">
    <citation type="journal article" date="2013" name="Mar. Genomics">
        <title>Expression of sulfatases in Rhodopirellula baltica and the diversity of sulfatases in the genus Rhodopirellula.</title>
        <authorList>
            <person name="Wegner C.E."/>
            <person name="Richter-Heitmann T."/>
            <person name="Klindworth A."/>
            <person name="Klockow C."/>
            <person name="Richter M."/>
            <person name="Achstetter T."/>
            <person name="Glockner F.O."/>
            <person name="Harder J."/>
        </authorList>
    </citation>
    <scope>NUCLEOTIDE SEQUENCE [LARGE SCALE GENOMIC DNA]</scope>
    <source>
        <strain evidence="2 3">SM41</strain>
    </source>
</reference>
<gene>
    <name evidence="2" type="ORF">RSSM_01273</name>
</gene>
<dbReference type="Proteomes" id="UP000011885">
    <property type="component" value="Unassembled WGS sequence"/>
</dbReference>
<dbReference type="AlphaFoldDB" id="M5UHH0"/>
<sequence>MKHLPRKEKKREHAGRTQDTELSCQTQPYQYARKSPRQETCRRLNLLP</sequence>
<feature type="compositionally biased region" description="Basic residues" evidence="1">
    <location>
        <begin position="1"/>
        <end position="13"/>
    </location>
</feature>
<dbReference type="PATRIC" id="fig|1263870.3.peg.1373"/>
<keyword evidence="3" id="KW-1185">Reference proteome</keyword>
<evidence type="ECO:0000256" key="1">
    <source>
        <dbReference type="SAM" id="MobiDB-lite"/>
    </source>
</evidence>
<proteinExistence type="predicted"/>
<name>M5UHH0_9BACT</name>
<protein>
    <submittedName>
        <fullName evidence="2">Uncharacterized protein</fullName>
    </submittedName>
</protein>
<accession>M5UHH0</accession>
<comment type="caution">
    <text evidence="2">The sequence shown here is derived from an EMBL/GenBank/DDBJ whole genome shotgun (WGS) entry which is preliminary data.</text>
</comment>
<feature type="region of interest" description="Disordered" evidence="1">
    <location>
        <begin position="1"/>
        <end position="48"/>
    </location>
</feature>